<dbReference type="EnsemblMetazoa" id="CPIJ002016-RA">
    <property type="protein sequence ID" value="CPIJ002016-PA"/>
    <property type="gene ID" value="CPIJ002016"/>
</dbReference>
<evidence type="ECO:0000256" key="1">
    <source>
        <dbReference type="SAM" id="MobiDB-lite"/>
    </source>
</evidence>
<dbReference type="Proteomes" id="UP000002320">
    <property type="component" value="Unassembled WGS sequence"/>
</dbReference>
<dbReference type="VEuPathDB" id="VectorBase:CPIJ002016"/>
<dbReference type="OrthoDB" id="8192746at2759"/>
<reference evidence="4" key="2">
    <citation type="submission" date="2020-05" db="UniProtKB">
        <authorList>
            <consortium name="EnsemblMetazoa"/>
        </authorList>
    </citation>
    <scope>IDENTIFICATION</scope>
    <source>
        <strain evidence="4">JHB</strain>
    </source>
</reference>
<dbReference type="HOGENOM" id="CLU_016826_0_0_1"/>
<evidence type="ECO:0000313" key="3">
    <source>
        <dbReference type="EMBL" id="EDS33198.1"/>
    </source>
</evidence>
<dbReference type="eggNOG" id="ENOG502S6AB">
    <property type="taxonomic scope" value="Eukaryota"/>
</dbReference>
<feature type="chain" id="PRO_5014566459" evidence="2">
    <location>
        <begin position="19"/>
        <end position="854"/>
    </location>
</feature>
<feature type="region of interest" description="Disordered" evidence="1">
    <location>
        <begin position="539"/>
        <end position="560"/>
    </location>
</feature>
<gene>
    <name evidence="4" type="primary">6033051</name>
    <name evidence="3" type="ORF">CpipJ_CPIJ002016</name>
</gene>
<feature type="region of interest" description="Disordered" evidence="1">
    <location>
        <begin position="445"/>
        <end position="475"/>
    </location>
</feature>
<keyword evidence="2" id="KW-0732">Signal</keyword>
<dbReference type="OMA" id="HVFKPHE"/>
<proteinExistence type="predicted"/>
<evidence type="ECO:0000313" key="5">
    <source>
        <dbReference type="Proteomes" id="UP000002320"/>
    </source>
</evidence>
<dbReference type="EMBL" id="DS231836">
    <property type="protein sequence ID" value="EDS33198.1"/>
    <property type="molecule type" value="Genomic_DNA"/>
</dbReference>
<evidence type="ECO:0000256" key="2">
    <source>
        <dbReference type="SAM" id="SignalP"/>
    </source>
</evidence>
<keyword evidence="5" id="KW-1185">Reference proteome</keyword>
<dbReference type="InParanoid" id="B0W4B3"/>
<name>B0W4B3_CULQU</name>
<reference evidence="3" key="1">
    <citation type="submission" date="2007-03" db="EMBL/GenBank/DDBJ databases">
        <title>Annotation of Culex pipiens quinquefasciatus.</title>
        <authorList>
            <consortium name="The Broad Institute Genome Sequencing Platform"/>
            <person name="Atkinson P.W."/>
            <person name="Hemingway J."/>
            <person name="Christensen B.M."/>
            <person name="Higgs S."/>
            <person name="Kodira C."/>
            <person name="Hannick L."/>
            <person name="Megy K."/>
            <person name="O'Leary S."/>
            <person name="Pearson M."/>
            <person name="Haas B.J."/>
            <person name="Mauceli E."/>
            <person name="Wortman J.R."/>
            <person name="Lee N.H."/>
            <person name="Guigo R."/>
            <person name="Stanke M."/>
            <person name="Alvarado L."/>
            <person name="Amedeo P."/>
            <person name="Antoine C.H."/>
            <person name="Arensburger P."/>
            <person name="Bidwell S.L."/>
            <person name="Crawford M."/>
            <person name="Camaro F."/>
            <person name="Devon K."/>
            <person name="Engels R."/>
            <person name="Hammond M."/>
            <person name="Howarth C."/>
            <person name="Koehrsen M."/>
            <person name="Lawson D."/>
            <person name="Montgomery P."/>
            <person name="Nene V."/>
            <person name="Nusbaum C."/>
            <person name="Puiu D."/>
            <person name="Romero-Severson J."/>
            <person name="Severson D.W."/>
            <person name="Shumway M."/>
            <person name="Sisk P."/>
            <person name="Stolte C."/>
            <person name="Zeng Q."/>
            <person name="Eisenstadt E."/>
            <person name="Fraser-Liggett C."/>
            <person name="Strausberg R."/>
            <person name="Galagan J."/>
            <person name="Birren B."/>
            <person name="Collins F.H."/>
        </authorList>
    </citation>
    <scope>NUCLEOTIDE SEQUENCE [LARGE SCALE GENOMIC DNA]</scope>
    <source>
        <strain evidence="3">JHB</strain>
    </source>
</reference>
<dbReference type="VEuPathDB" id="VectorBase:CQUJHB007698"/>
<protein>
    <submittedName>
        <fullName evidence="3 4">Uncharacterized protein</fullName>
    </submittedName>
</protein>
<feature type="compositionally biased region" description="Low complexity" evidence="1">
    <location>
        <begin position="599"/>
        <end position="613"/>
    </location>
</feature>
<sequence length="854" mass="94186">MARSTPLLLLLLTVLVDAAKMPMRMPADMVARPRFPRRDTPYPVAYNVHKTFRARDVNALDQNAAQKAMLDVRQTIAEVQRLLSLDPSLPRLTKGEIEELFENVTKEELNKSLREGDHARAQHMRALMLVLPYHTNNMNPDNLQTIYNTPPVTKIVAGEEVAKAGGTTTGRPVFRQRSTTTEKVSTTAVPITTIRFTTPKPTTFHPALPSKMREEVKPATIAEELVQNVEPTEVVEIVTEPLEVESVATEEIKQQEINDILASIGFGDGVPPTFKPLPVEMTTPKEMGVTEGPAEMNDELKMLLRSFGLLGDDEETVGIAPLPQLDIPEQLTEIQPSHLVQTDGLKVEEAEPEVPVMAKPDIRPDDFVAFKPLPSDSSKLNDDLDELLKSFGLLDNSGRNKKSMDQQTATEGATEMAQMPMIDQDLVQIPQMASILDTLGIQTMNTKKERSGRKYESKKESTEMKSNGVGAAKSKKKVENEDYRKLEQLWETIRELEKLNTTLTDDSLAALNLKNFNLSESLLAQGPNPLESLDLTRANEVKKKRQQPEKPTTDTPTRISLDLGVTSDAKNVSFEIISTTNTESRTPIVDVESPADPPSSTTSTTTSTTTTTTEQSARLSALEDSFGGGGVDPVAQEPLPQPRRNGFYFLADWNSFLEVGEDPNKVVINFRPQAGDPSRFLPVSVPYPQPKPYLATLPPHTSILFKLPEDIFSARPSRAARFTPLAAARIGIGDRLCCSSSALGPRPTRGLPGTDPDPRRPRRIDELFRAAGSTIPTPAPTVVVTPQSPSSIIFCCASRPPLWCRLRMLRSRVRRCGIDASIRCSWPSAPVAASGTPTVWAGAPCWTWFWFCCC</sequence>
<dbReference type="STRING" id="7176.B0W4B3"/>
<evidence type="ECO:0000313" key="4">
    <source>
        <dbReference type="EnsemblMetazoa" id="CPIJ002016-PA"/>
    </source>
</evidence>
<organism>
    <name type="scientific">Culex quinquefasciatus</name>
    <name type="common">Southern house mosquito</name>
    <name type="synonym">Culex pungens</name>
    <dbReference type="NCBI Taxonomy" id="7176"/>
    <lineage>
        <taxon>Eukaryota</taxon>
        <taxon>Metazoa</taxon>
        <taxon>Ecdysozoa</taxon>
        <taxon>Arthropoda</taxon>
        <taxon>Hexapoda</taxon>
        <taxon>Insecta</taxon>
        <taxon>Pterygota</taxon>
        <taxon>Neoptera</taxon>
        <taxon>Endopterygota</taxon>
        <taxon>Diptera</taxon>
        <taxon>Nematocera</taxon>
        <taxon>Culicoidea</taxon>
        <taxon>Culicidae</taxon>
        <taxon>Culicinae</taxon>
        <taxon>Culicini</taxon>
        <taxon>Culex</taxon>
        <taxon>Culex</taxon>
    </lineage>
</organism>
<feature type="region of interest" description="Disordered" evidence="1">
    <location>
        <begin position="583"/>
        <end position="616"/>
    </location>
</feature>
<feature type="signal peptide" evidence="2">
    <location>
        <begin position="1"/>
        <end position="18"/>
    </location>
</feature>
<feature type="compositionally biased region" description="Basic and acidic residues" evidence="1">
    <location>
        <begin position="446"/>
        <end position="463"/>
    </location>
</feature>
<dbReference type="KEGG" id="cqu:CpipJ_CPIJ002016"/>
<accession>B0W4B3</accession>
<feature type="compositionally biased region" description="Basic and acidic residues" evidence="1">
    <location>
        <begin position="539"/>
        <end position="552"/>
    </location>
</feature>
<feature type="region of interest" description="Disordered" evidence="1">
    <location>
        <begin position="741"/>
        <end position="761"/>
    </location>
</feature>
<dbReference type="AlphaFoldDB" id="B0W4B3"/>